<reference evidence="1 2" key="1">
    <citation type="submission" date="2024-02" db="EMBL/GenBank/DDBJ databases">
        <title>De novo assembly and annotation of 12 fungi associated with fruit tree decline syndrome in Ontario, Canada.</title>
        <authorList>
            <person name="Sulman M."/>
            <person name="Ellouze W."/>
            <person name="Ilyukhin E."/>
        </authorList>
    </citation>
    <scope>NUCLEOTIDE SEQUENCE [LARGE SCALE GENOMIC DNA]</scope>
    <source>
        <strain evidence="1 2">M169</strain>
    </source>
</reference>
<comment type="caution">
    <text evidence="1">The sequence shown here is derived from an EMBL/GenBank/DDBJ whole genome shotgun (WGS) entry which is preliminary data.</text>
</comment>
<protein>
    <submittedName>
        <fullName evidence="1">Uncharacterized protein</fullName>
    </submittedName>
</protein>
<name>A0ABR1PFG5_DIAER</name>
<evidence type="ECO:0000313" key="1">
    <source>
        <dbReference type="EMBL" id="KAK7735469.1"/>
    </source>
</evidence>
<keyword evidence="2" id="KW-1185">Reference proteome</keyword>
<organism evidence="1 2">
    <name type="scientific">Diaporthe eres</name>
    <name type="common">Phomopsis oblonga</name>
    <dbReference type="NCBI Taxonomy" id="83184"/>
    <lineage>
        <taxon>Eukaryota</taxon>
        <taxon>Fungi</taxon>
        <taxon>Dikarya</taxon>
        <taxon>Ascomycota</taxon>
        <taxon>Pezizomycotina</taxon>
        <taxon>Sordariomycetes</taxon>
        <taxon>Sordariomycetidae</taxon>
        <taxon>Diaporthales</taxon>
        <taxon>Diaporthaceae</taxon>
        <taxon>Diaporthe</taxon>
        <taxon>Diaporthe eres species complex</taxon>
    </lineage>
</organism>
<dbReference type="EMBL" id="JAKNSF020000013">
    <property type="protein sequence ID" value="KAK7735469.1"/>
    <property type="molecule type" value="Genomic_DNA"/>
</dbReference>
<proteinExistence type="predicted"/>
<sequence length="478" mass="52543">MASTTAFSAFGVTPAHNFDKHKPYFSDIGKGVSPARSRVSSTDLKLFTSLPTSYNPSTQWLDGLSPLHPHFDDAARIQSIVNEIKDEVLGFALEACRLILDGIAPSEEPNHDLLSMSLSQNPALWRAVLMAQHYGVIYFMSRADARGGSGCHLLMEQHRATADAIDFFLSRPHGAAGTRAINYAVHAYVTRGSLTVDGATACVPPNAISGAGPRHVVVRAADFSGREPEADVLATRTPMWDLHDLAHLSCATLCRELYGNKYQAHLVRLPRRLTALVRSPGMRTAAGPWASDGLIFSELLTKLYTDAIAEDTQQQQQQQLTYAGLTVALARALADYLLGERALEHQSTGRALRLSKPISAAELAVLVQNKSYELPASEIEQRVFTRGGPAGAEEDVLGRLSARGRAAWLAQSRSWGYFEVRNTIKHRAHKEAYRLVCEELIARAGNDGEDRELLDKVMANILYEDWMAGERVNLWDLL</sequence>
<gene>
    <name evidence="1" type="ORF">SLS63_003939</name>
</gene>
<evidence type="ECO:0000313" key="2">
    <source>
        <dbReference type="Proteomes" id="UP001430848"/>
    </source>
</evidence>
<accession>A0ABR1PFG5</accession>
<dbReference type="Proteomes" id="UP001430848">
    <property type="component" value="Unassembled WGS sequence"/>
</dbReference>